<dbReference type="GO" id="GO:0004930">
    <property type="term" value="F:G protein-coupled receptor activity"/>
    <property type="evidence" value="ECO:0007669"/>
    <property type="project" value="UniProtKB-KW"/>
</dbReference>
<gene>
    <name evidence="6" type="ORF">RN001_013106</name>
</gene>
<keyword evidence="5" id="KW-1133">Transmembrane helix</keyword>
<comment type="subcellular location">
    <subcellularLocation>
        <location evidence="1">Membrane</location>
        <topology evidence="1">Multi-pass membrane protein</topology>
    </subcellularLocation>
</comment>
<keyword evidence="3" id="KW-0675">Receptor</keyword>
<dbReference type="PANTHER" id="PTHR24243">
    <property type="entry name" value="G-PROTEIN COUPLED RECEPTOR"/>
    <property type="match status" value="1"/>
</dbReference>
<reference evidence="7" key="1">
    <citation type="submission" date="2023-01" db="EMBL/GenBank/DDBJ databases">
        <title>Key to firefly adult light organ development and bioluminescence: homeobox transcription factors regulate luciferase expression and transportation to peroxisome.</title>
        <authorList>
            <person name="Fu X."/>
        </authorList>
    </citation>
    <scope>NUCLEOTIDE SEQUENCE [LARGE SCALE GENOMIC DNA]</scope>
</reference>
<accession>A0AAN7P1V7</accession>
<evidence type="ECO:0000256" key="3">
    <source>
        <dbReference type="ARBA" id="ARBA00023170"/>
    </source>
</evidence>
<dbReference type="AlphaFoldDB" id="A0AAN7P1V7"/>
<evidence type="ECO:0000313" key="7">
    <source>
        <dbReference type="Proteomes" id="UP001353858"/>
    </source>
</evidence>
<keyword evidence="7" id="KW-1185">Reference proteome</keyword>
<evidence type="ECO:0000256" key="4">
    <source>
        <dbReference type="ARBA" id="ARBA00023224"/>
    </source>
</evidence>
<dbReference type="Gene3D" id="1.20.1070.10">
    <property type="entry name" value="Rhodopsin 7-helix transmembrane proteins"/>
    <property type="match status" value="1"/>
</dbReference>
<name>A0AAN7P1V7_9COLE</name>
<dbReference type="GO" id="GO:0016020">
    <property type="term" value="C:membrane"/>
    <property type="evidence" value="ECO:0007669"/>
    <property type="project" value="UniProtKB-SubCell"/>
</dbReference>
<evidence type="ECO:0000256" key="2">
    <source>
        <dbReference type="ARBA" id="ARBA00023040"/>
    </source>
</evidence>
<dbReference type="EMBL" id="JARPUR010000006">
    <property type="protein sequence ID" value="KAK4873746.1"/>
    <property type="molecule type" value="Genomic_DNA"/>
</dbReference>
<keyword evidence="4" id="KW-0807">Transducer</keyword>
<evidence type="ECO:0000313" key="6">
    <source>
        <dbReference type="EMBL" id="KAK4873746.1"/>
    </source>
</evidence>
<dbReference type="Proteomes" id="UP001353858">
    <property type="component" value="Unassembled WGS sequence"/>
</dbReference>
<sequence length="117" mass="13533">MLVCYITLLIKANGAYYILWFASRYLIFLNAAINPVIYGLTSEKFRKAFRQTTVSKFMFAFEGENNQKVKNNKQKQNTGTSNKNIFFIFRIKMQKNNLPINETVMTNSDSNAPIIDT</sequence>
<dbReference type="SUPFAM" id="SSF81321">
    <property type="entry name" value="Family A G protein-coupled receptor-like"/>
    <property type="match status" value="1"/>
</dbReference>
<organism evidence="6 7">
    <name type="scientific">Aquatica leii</name>
    <dbReference type="NCBI Taxonomy" id="1421715"/>
    <lineage>
        <taxon>Eukaryota</taxon>
        <taxon>Metazoa</taxon>
        <taxon>Ecdysozoa</taxon>
        <taxon>Arthropoda</taxon>
        <taxon>Hexapoda</taxon>
        <taxon>Insecta</taxon>
        <taxon>Pterygota</taxon>
        <taxon>Neoptera</taxon>
        <taxon>Endopterygota</taxon>
        <taxon>Coleoptera</taxon>
        <taxon>Polyphaga</taxon>
        <taxon>Elateriformia</taxon>
        <taxon>Elateroidea</taxon>
        <taxon>Lampyridae</taxon>
        <taxon>Luciolinae</taxon>
        <taxon>Aquatica</taxon>
    </lineage>
</organism>
<keyword evidence="2" id="KW-0297">G-protein coupled receptor</keyword>
<keyword evidence="5" id="KW-0812">Transmembrane</keyword>
<keyword evidence="5" id="KW-0472">Membrane</keyword>
<dbReference type="PANTHER" id="PTHR24243:SF208">
    <property type="entry name" value="PYROKININ-1 RECEPTOR"/>
    <property type="match status" value="1"/>
</dbReference>
<evidence type="ECO:0000256" key="5">
    <source>
        <dbReference type="SAM" id="Phobius"/>
    </source>
</evidence>
<feature type="transmembrane region" description="Helical" evidence="5">
    <location>
        <begin position="24"/>
        <end position="41"/>
    </location>
</feature>
<evidence type="ECO:0000256" key="1">
    <source>
        <dbReference type="ARBA" id="ARBA00004141"/>
    </source>
</evidence>
<protein>
    <submittedName>
        <fullName evidence="6">Uncharacterized protein</fullName>
    </submittedName>
</protein>
<proteinExistence type="predicted"/>
<comment type="caution">
    <text evidence="6">The sequence shown here is derived from an EMBL/GenBank/DDBJ whole genome shotgun (WGS) entry which is preliminary data.</text>
</comment>